<dbReference type="SUPFAM" id="SSF46565">
    <property type="entry name" value="Chaperone J-domain"/>
    <property type="match status" value="1"/>
</dbReference>
<dbReference type="AlphaFoldDB" id="A0A7S2FT96"/>
<name>A0A7S2FT96_9STRA</name>
<keyword evidence="1" id="KW-0472">Membrane</keyword>
<gene>
    <name evidence="3" type="ORF">DSPE1174_LOCUS10800</name>
</gene>
<sequence>MPDCRHKSTGSGYAMLFLMLTLHATNTLAFILFESEKKRIDLQVEESIKVYDDISLGSVLAIAKVLDHKSRQVSRGTKVLEKRAAIRRSNGIIPQACWPDGSFHPLVQMTEVHLNRSGALDDEELTAILKLQVDRAWAFTSLVQLLSIIVNWTTYRCSLAEWVVVSPATWNACSTAASWGRLAHRLLPLGAHHPLPHASRGLNIAVVLVLLGVMCAAWICSSRNKHSTQIRAYVRRLIRRYKSRRKLRLSAYASLSTGDINRAYRKQSFRFHPDRNKDPNAKIKFEDISKARTWLIENDHKKS</sequence>
<feature type="transmembrane region" description="Helical" evidence="1">
    <location>
        <begin position="202"/>
        <end position="221"/>
    </location>
</feature>
<feature type="transmembrane region" description="Helical" evidence="1">
    <location>
        <begin position="136"/>
        <end position="155"/>
    </location>
</feature>
<evidence type="ECO:0000259" key="2">
    <source>
        <dbReference type="PROSITE" id="PS50076"/>
    </source>
</evidence>
<dbReference type="Pfam" id="PF00226">
    <property type="entry name" value="DnaJ"/>
    <property type="match status" value="1"/>
</dbReference>
<organism evidence="3">
    <name type="scientific">Octactis speculum</name>
    <dbReference type="NCBI Taxonomy" id="3111310"/>
    <lineage>
        <taxon>Eukaryota</taxon>
        <taxon>Sar</taxon>
        <taxon>Stramenopiles</taxon>
        <taxon>Ochrophyta</taxon>
        <taxon>Dictyochophyceae</taxon>
        <taxon>Dictyochales</taxon>
        <taxon>Dictyochaceae</taxon>
        <taxon>Octactis</taxon>
    </lineage>
</organism>
<reference evidence="3" key="1">
    <citation type="submission" date="2021-01" db="EMBL/GenBank/DDBJ databases">
        <authorList>
            <person name="Corre E."/>
            <person name="Pelletier E."/>
            <person name="Niang G."/>
            <person name="Scheremetjew M."/>
            <person name="Finn R."/>
            <person name="Kale V."/>
            <person name="Holt S."/>
            <person name="Cochrane G."/>
            <person name="Meng A."/>
            <person name="Brown T."/>
            <person name="Cohen L."/>
        </authorList>
    </citation>
    <scope>NUCLEOTIDE SEQUENCE</scope>
    <source>
        <strain evidence="3">CCMP1381</strain>
    </source>
</reference>
<dbReference type="PROSITE" id="PS50076">
    <property type="entry name" value="DNAJ_2"/>
    <property type="match status" value="1"/>
</dbReference>
<keyword evidence="1" id="KW-0812">Transmembrane</keyword>
<dbReference type="InterPro" id="IPR001623">
    <property type="entry name" value="DnaJ_domain"/>
</dbReference>
<feature type="domain" description="J" evidence="2">
    <location>
        <begin position="242"/>
        <end position="303"/>
    </location>
</feature>
<evidence type="ECO:0000256" key="1">
    <source>
        <dbReference type="SAM" id="Phobius"/>
    </source>
</evidence>
<evidence type="ECO:0000313" key="3">
    <source>
        <dbReference type="EMBL" id="CAD9409892.1"/>
    </source>
</evidence>
<dbReference type="EMBL" id="HBGS01021023">
    <property type="protein sequence ID" value="CAD9409892.1"/>
    <property type="molecule type" value="Transcribed_RNA"/>
</dbReference>
<dbReference type="InterPro" id="IPR036869">
    <property type="entry name" value="J_dom_sf"/>
</dbReference>
<dbReference type="Gene3D" id="1.10.287.110">
    <property type="entry name" value="DnaJ domain"/>
    <property type="match status" value="1"/>
</dbReference>
<keyword evidence="1" id="KW-1133">Transmembrane helix</keyword>
<protein>
    <recommendedName>
        <fullName evidence="2">J domain-containing protein</fullName>
    </recommendedName>
</protein>
<accession>A0A7S2FT96</accession>
<proteinExistence type="predicted"/>
<dbReference type="CDD" id="cd06257">
    <property type="entry name" value="DnaJ"/>
    <property type="match status" value="1"/>
</dbReference>
<feature type="transmembrane region" description="Helical" evidence="1">
    <location>
        <begin position="12"/>
        <end position="33"/>
    </location>
</feature>